<evidence type="ECO:0000313" key="3">
    <source>
        <dbReference type="EMBL" id="KNE71718.1"/>
    </source>
</evidence>
<evidence type="ECO:0008006" key="5">
    <source>
        <dbReference type="Google" id="ProtNLM"/>
    </source>
</evidence>
<dbReference type="STRING" id="578462.A0A0L0TA75"/>
<dbReference type="OrthoDB" id="409543at2759"/>
<dbReference type="PANTHER" id="PTHR31834:SF1">
    <property type="entry name" value="INITIATION-SPECIFIC ALPHA-1,6-MANNOSYLTRANSFERASE"/>
    <property type="match status" value="1"/>
</dbReference>
<dbReference type="GO" id="GO:0000009">
    <property type="term" value="F:alpha-1,6-mannosyltransferase activity"/>
    <property type="evidence" value="ECO:0007669"/>
    <property type="project" value="InterPro"/>
</dbReference>
<evidence type="ECO:0000313" key="4">
    <source>
        <dbReference type="Proteomes" id="UP000054350"/>
    </source>
</evidence>
<comment type="similarity">
    <text evidence="1">Belongs to the glycosyltransferase 32 family.</text>
</comment>
<name>A0A0L0TA75_ALLM3</name>
<dbReference type="eggNOG" id="ENOG502QW2I">
    <property type="taxonomic scope" value="Eukaryota"/>
</dbReference>
<dbReference type="InterPro" id="IPR029044">
    <property type="entry name" value="Nucleotide-diphossugar_trans"/>
</dbReference>
<dbReference type="Pfam" id="PF04488">
    <property type="entry name" value="Gly_transf_sug"/>
    <property type="match status" value="1"/>
</dbReference>
<dbReference type="InterPro" id="IPR007577">
    <property type="entry name" value="GlycoTrfase_DXD_sugar-bd_CS"/>
</dbReference>
<sequence>MEAVPDAADIAVGTKTPPPTHQRQPTAGHRAGSVPASSGDARVAEPKVGKDPVRTGSDKSHDHASRDSHVKSAPQSAVLMQAQQVAREHAARIEELTLAAAKRRQRTQPATTNIITETDAAGTTSSDPPAWSTSTSNRIGLSCIPPLVHIMTKGVLDPQAAYCVDEWRRKNPGVSVLLWTDDDMDAMVSVHAPYLLPLFRALPRGVLRADLFRYLVVATFGGVYADSDACPLKPLDQWLPPVSLRADKGAGSAAAAVADGSSQTTAETPLIGNEDVALVIGMESDLATDDWYRFFARQLQLCQWTFAGVAGHPILTAIVAESVQRLRSKWAAGLGESGWPSITNEDVLDLTGPGVFTDVILAAWRAGKYQAAFEDLHYLTEPRRFGDAILLPIVAFSPGQPQPGSDRPGIVGDRNSPGALIRHLFLGSWRAEGDALRSST</sequence>
<dbReference type="Proteomes" id="UP000054350">
    <property type="component" value="Unassembled WGS sequence"/>
</dbReference>
<dbReference type="SUPFAM" id="SSF53448">
    <property type="entry name" value="Nucleotide-diphospho-sugar transferases"/>
    <property type="match status" value="1"/>
</dbReference>
<dbReference type="PANTHER" id="PTHR31834">
    <property type="entry name" value="INITIATION-SPECIFIC ALPHA-1,6-MANNOSYLTRANSFERASE"/>
    <property type="match status" value="1"/>
</dbReference>
<feature type="compositionally biased region" description="Polar residues" evidence="2">
    <location>
        <begin position="107"/>
        <end position="132"/>
    </location>
</feature>
<dbReference type="InterPro" id="IPR039367">
    <property type="entry name" value="Och1-like"/>
</dbReference>
<organism evidence="3 4">
    <name type="scientific">Allomyces macrogynus (strain ATCC 38327)</name>
    <name type="common">Allomyces javanicus var. macrogynus</name>
    <dbReference type="NCBI Taxonomy" id="578462"/>
    <lineage>
        <taxon>Eukaryota</taxon>
        <taxon>Fungi</taxon>
        <taxon>Fungi incertae sedis</taxon>
        <taxon>Blastocladiomycota</taxon>
        <taxon>Blastocladiomycetes</taxon>
        <taxon>Blastocladiales</taxon>
        <taxon>Blastocladiaceae</taxon>
        <taxon>Allomyces</taxon>
    </lineage>
</organism>
<reference evidence="4" key="2">
    <citation type="submission" date="2009-11" db="EMBL/GenBank/DDBJ databases">
        <title>The Genome Sequence of Allomyces macrogynus strain ATCC 38327.</title>
        <authorList>
            <consortium name="The Broad Institute Genome Sequencing Platform"/>
            <person name="Russ C."/>
            <person name="Cuomo C."/>
            <person name="Shea T."/>
            <person name="Young S.K."/>
            <person name="Zeng Q."/>
            <person name="Koehrsen M."/>
            <person name="Haas B."/>
            <person name="Borodovsky M."/>
            <person name="Guigo R."/>
            <person name="Alvarado L."/>
            <person name="Berlin A."/>
            <person name="Borenstein D."/>
            <person name="Chen Z."/>
            <person name="Engels R."/>
            <person name="Freedman E."/>
            <person name="Gellesch M."/>
            <person name="Goldberg J."/>
            <person name="Griggs A."/>
            <person name="Gujja S."/>
            <person name="Heiman D."/>
            <person name="Hepburn T."/>
            <person name="Howarth C."/>
            <person name="Jen D."/>
            <person name="Larson L."/>
            <person name="Lewis B."/>
            <person name="Mehta T."/>
            <person name="Park D."/>
            <person name="Pearson M."/>
            <person name="Roberts A."/>
            <person name="Saif S."/>
            <person name="Shenoy N."/>
            <person name="Sisk P."/>
            <person name="Stolte C."/>
            <person name="Sykes S."/>
            <person name="Walk T."/>
            <person name="White J."/>
            <person name="Yandava C."/>
            <person name="Burger G."/>
            <person name="Gray M.W."/>
            <person name="Holland P.W.H."/>
            <person name="King N."/>
            <person name="Lang F.B.F."/>
            <person name="Roger A.J."/>
            <person name="Ruiz-Trillo I."/>
            <person name="Lander E."/>
            <person name="Nusbaum C."/>
        </authorList>
    </citation>
    <scope>NUCLEOTIDE SEQUENCE [LARGE SCALE GENOMIC DNA]</scope>
    <source>
        <strain evidence="4">ATCC 38327</strain>
    </source>
</reference>
<keyword evidence="4" id="KW-1185">Reference proteome</keyword>
<feature type="region of interest" description="Disordered" evidence="2">
    <location>
        <begin position="1"/>
        <end position="74"/>
    </location>
</feature>
<dbReference type="GO" id="GO:0006487">
    <property type="term" value="P:protein N-linked glycosylation"/>
    <property type="evidence" value="ECO:0007669"/>
    <property type="project" value="TreeGrafter"/>
</dbReference>
<feature type="compositionally biased region" description="Basic and acidic residues" evidence="2">
    <location>
        <begin position="42"/>
        <end position="70"/>
    </location>
</feature>
<protein>
    <recommendedName>
        <fullName evidence="5">Alpha 1,4-glycosyltransferase domain-containing protein</fullName>
    </recommendedName>
</protein>
<dbReference type="EMBL" id="GG745374">
    <property type="protein sequence ID" value="KNE71718.1"/>
    <property type="molecule type" value="Genomic_DNA"/>
</dbReference>
<reference evidence="3 4" key="1">
    <citation type="submission" date="2009-11" db="EMBL/GenBank/DDBJ databases">
        <title>Annotation of Allomyces macrogynus ATCC 38327.</title>
        <authorList>
            <consortium name="The Broad Institute Genome Sequencing Platform"/>
            <person name="Russ C."/>
            <person name="Cuomo C."/>
            <person name="Burger G."/>
            <person name="Gray M.W."/>
            <person name="Holland P.W.H."/>
            <person name="King N."/>
            <person name="Lang F.B.F."/>
            <person name="Roger A.J."/>
            <person name="Ruiz-Trillo I."/>
            <person name="Young S.K."/>
            <person name="Zeng Q."/>
            <person name="Gargeya S."/>
            <person name="Fitzgerald M."/>
            <person name="Haas B."/>
            <person name="Abouelleil A."/>
            <person name="Alvarado L."/>
            <person name="Arachchi H.M."/>
            <person name="Berlin A."/>
            <person name="Chapman S.B."/>
            <person name="Gearin G."/>
            <person name="Goldberg J."/>
            <person name="Griggs A."/>
            <person name="Gujja S."/>
            <person name="Hansen M."/>
            <person name="Heiman D."/>
            <person name="Howarth C."/>
            <person name="Larimer J."/>
            <person name="Lui A."/>
            <person name="MacDonald P.J.P."/>
            <person name="McCowen C."/>
            <person name="Montmayeur A."/>
            <person name="Murphy C."/>
            <person name="Neiman D."/>
            <person name="Pearson M."/>
            <person name="Priest M."/>
            <person name="Roberts A."/>
            <person name="Saif S."/>
            <person name="Shea T."/>
            <person name="Sisk P."/>
            <person name="Stolte C."/>
            <person name="Sykes S."/>
            <person name="Wortman J."/>
            <person name="Nusbaum C."/>
            <person name="Birren B."/>
        </authorList>
    </citation>
    <scope>NUCLEOTIDE SEQUENCE [LARGE SCALE GENOMIC DNA]</scope>
    <source>
        <strain evidence="3 4">ATCC 38327</strain>
    </source>
</reference>
<proteinExistence type="inferred from homology"/>
<evidence type="ECO:0000256" key="2">
    <source>
        <dbReference type="SAM" id="MobiDB-lite"/>
    </source>
</evidence>
<dbReference type="VEuPathDB" id="FungiDB:AMAG_16026"/>
<gene>
    <name evidence="3" type="ORF">AMAG_16026</name>
</gene>
<feature type="region of interest" description="Disordered" evidence="2">
    <location>
        <begin position="102"/>
        <end position="132"/>
    </location>
</feature>
<evidence type="ECO:0000256" key="1">
    <source>
        <dbReference type="ARBA" id="ARBA00009003"/>
    </source>
</evidence>
<dbReference type="Gene3D" id="3.90.550.20">
    <property type="match status" value="1"/>
</dbReference>
<accession>A0A0L0TA75</accession>
<dbReference type="AlphaFoldDB" id="A0A0L0TA75"/>
<dbReference type="GO" id="GO:0000136">
    <property type="term" value="C:mannan polymerase complex"/>
    <property type="evidence" value="ECO:0007669"/>
    <property type="project" value="TreeGrafter"/>
</dbReference>